<evidence type="ECO:0000256" key="2">
    <source>
        <dbReference type="SAM" id="SignalP"/>
    </source>
</evidence>
<name>A0A9D1LBT8_9FIRM</name>
<accession>A0A9D1LBT8</accession>
<dbReference type="EMBL" id="DVMU01000119">
    <property type="protein sequence ID" value="HIU33969.1"/>
    <property type="molecule type" value="Genomic_DNA"/>
</dbReference>
<proteinExistence type="predicted"/>
<gene>
    <name evidence="3" type="ORF">IAB02_05345</name>
</gene>
<keyword evidence="2" id="KW-0732">Signal</keyword>
<reference evidence="3" key="2">
    <citation type="journal article" date="2021" name="PeerJ">
        <title>Extensive microbial diversity within the chicken gut microbiome revealed by metagenomics and culture.</title>
        <authorList>
            <person name="Gilroy R."/>
            <person name="Ravi A."/>
            <person name="Getino M."/>
            <person name="Pursley I."/>
            <person name="Horton D.L."/>
            <person name="Alikhan N.F."/>
            <person name="Baker D."/>
            <person name="Gharbi K."/>
            <person name="Hall N."/>
            <person name="Watson M."/>
            <person name="Adriaenssens E.M."/>
            <person name="Foster-Nyarko E."/>
            <person name="Jarju S."/>
            <person name="Secka A."/>
            <person name="Antonio M."/>
            <person name="Oren A."/>
            <person name="Chaudhuri R.R."/>
            <person name="La Ragione R."/>
            <person name="Hildebrand F."/>
            <person name="Pallen M.J."/>
        </authorList>
    </citation>
    <scope>NUCLEOTIDE SEQUENCE</scope>
    <source>
        <strain evidence="3">ChiHcec3-11533</strain>
    </source>
</reference>
<feature type="signal peptide" evidence="2">
    <location>
        <begin position="1"/>
        <end position="21"/>
    </location>
</feature>
<evidence type="ECO:0000256" key="1">
    <source>
        <dbReference type="SAM" id="MobiDB-lite"/>
    </source>
</evidence>
<evidence type="ECO:0000313" key="3">
    <source>
        <dbReference type="EMBL" id="HIU33969.1"/>
    </source>
</evidence>
<evidence type="ECO:0008006" key="5">
    <source>
        <dbReference type="Google" id="ProtNLM"/>
    </source>
</evidence>
<reference evidence="3" key="1">
    <citation type="submission" date="2020-10" db="EMBL/GenBank/DDBJ databases">
        <authorList>
            <person name="Gilroy R."/>
        </authorList>
    </citation>
    <scope>NUCLEOTIDE SEQUENCE</scope>
    <source>
        <strain evidence="3">ChiHcec3-11533</strain>
    </source>
</reference>
<feature type="region of interest" description="Disordered" evidence="1">
    <location>
        <begin position="51"/>
        <end position="86"/>
    </location>
</feature>
<dbReference type="AlphaFoldDB" id="A0A9D1LBT8"/>
<protein>
    <recommendedName>
        <fullName evidence="5">Secreted protein</fullName>
    </recommendedName>
</protein>
<evidence type="ECO:0000313" key="4">
    <source>
        <dbReference type="Proteomes" id="UP000824072"/>
    </source>
</evidence>
<organism evidence="3 4">
    <name type="scientific">Candidatus Pullichristensenella excrementigallinarum</name>
    <dbReference type="NCBI Taxonomy" id="2840907"/>
    <lineage>
        <taxon>Bacteria</taxon>
        <taxon>Bacillati</taxon>
        <taxon>Bacillota</taxon>
        <taxon>Clostridia</taxon>
        <taxon>Candidatus Pullichristensenella</taxon>
    </lineage>
</organism>
<feature type="chain" id="PRO_5039039019" description="Secreted protein" evidence="2">
    <location>
        <begin position="22"/>
        <end position="86"/>
    </location>
</feature>
<sequence>MKKWICALAAIAVCLCALAYAQGDSEESTTVSATVVSVSYEELSLSNVRTIQSNEEETSPEEKEQPAQYLHGETMYGGLPGYGNGY</sequence>
<comment type="caution">
    <text evidence="3">The sequence shown here is derived from an EMBL/GenBank/DDBJ whole genome shotgun (WGS) entry which is preliminary data.</text>
</comment>
<dbReference type="Proteomes" id="UP000824072">
    <property type="component" value="Unassembled WGS sequence"/>
</dbReference>
<feature type="non-terminal residue" evidence="3">
    <location>
        <position position="86"/>
    </location>
</feature>